<evidence type="ECO:0000259" key="9">
    <source>
        <dbReference type="Pfam" id="PF02749"/>
    </source>
</evidence>
<dbReference type="GO" id="GO:0009435">
    <property type="term" value="P:NAD+ biosynthetic process"/>
    <property type="evidence" value="ECO:0007669"/>
    <property type="project" value="UniProtKB-UniPathway"/>
</dbReference>
<keyword evidence="4 10" id="KW-0436">Ligase</keyword>
<protein>
    <recommendedName>
        <fullName evidence="2">nicotinate phosphoribosyltransferase</fullName>
        <ecNumber evidence="2">6.3.4.21</ecNumber>
    </recommendedName>
</protein>
<evidence type="ECO:0000259" key="8">
    <source>
        <dbReference type="Pfam" id="PF01729"/>
    </source>
</evidence>
<dbReference type="UniPathway" id="UPA00253">
    <property type="reaction ID" value="UER00457"/>
</dbReference>
<dbReference type="Gene3D" id="3.90.1170.20">
    <property type="entry name" value="Quinolinate phosphoribosyl transferase, N-terminal domain"/>
    <property type="match status" value="1"/>
</dbReference>
<dbReference type="InterPro" id="IPR013785">
    <property type="entry name" value="Aldolase_TIM"/>
</dbReference>
<evidence type="ECO:0000256" key="4">
    <source>
        <dbReference type="ARBA" id="ARBA00022598"/>
    </source>
</evidence>
<evidence type="ECO:0000256" key="2">
    <source>
        <dbReference type="ARBA" id="ARBA00013236"/>
    </source>
</evidence>
<keyword evidence="6 10" id="KW-0808">Transferase</keyword>
<evidence type="ECO:0000256" key="6">
    <source>
        <dbReference type="ARBA" id="ARBA00022679"/>
    </source>
</evidence>
<dbReference type="Pfam" id="PF01729">
    <property type="entry name" value="QRPTase_C"/>
    <property type="match status" value="1"/>
</dbReference>
<dbReference type="Pfam" id="PF02749">
    <property type="entry name" value="QRPTase_N"/>
    <property type="match status" value="1"/>
</dbReference>
<dbReference type="GO" id="GO:0004514">
    <property type="term" value="F:nicotinate-nucleotide diphosphorylase (carboxylating) activity"/>
    <property type="evidence" value="ECO:0007669"/>
    <property type="project" value="InterPro"/>
</dbReference>
<dbReference type="SUPFAM" id="SSF54675">
    <property type="entry name" value="Nicotinate/Quinolinate PRTase N-terminal domain-like"/>
    <property type="match status" value="1"/>
</dbReference>
<dbReference type="GO" id="GO:0004516">
    <property type="term" value="F:nicotinate phosphoribosyltransferase activity"/>
    <property type="evidence" value="ECO:0007669"/>
    <property type="project" value="UniProtKB-EC"/>
</dbReference>
<dbReference type="InterPro" id="IPR035809">
    <property type="entry name" value="NAPRTase_arc-type"/>
</dbReference>
<dbReference type="InterPro" id="IPR053190">
    <property type="entry name" value="NAPRTase-like"/>
</dbReference>
<dbReference type="Gene3D" id="3.20.20.70">
    <property type="entry name" value="Aldolase class I"/>
    <property type="match status" value="1"/>
</dbReference>
<keyword evidence="3" id="KW-0597">Phosphoprotein</keyword>
<evidence type="ECO:0000256" key="1">
    <source>
        <dbReference type="ARBA" id="ARBA00004952"/>
    </source>
</evidence>
<organism evidence="10">
    <name type="scientific">Candidatus Methanogaster sp. ANME-2c ERB4</name>
    <dbReference type="NCBI Taxonomy" id="2759911"/>
    <lineage>
        <taxon>Archaea</taxon>
        <taxon>Methanobacteriati</taxon>
        <taxon>Methanobacteriota</taxon>
        <taxon>Stenosarchaea group</taxon>
        <taxon>Methanomicrobia</taxon>
        <taxon>Methanosarcinales</taxon>
        <taxon>ANME-2 cluster</taxon>
        <taxon>Candidatus Methanogasteraceae</taxon>
        <taxon>Candidatus Methanogaster</taxon>
    </lineage>
</organism>
<evidence type="ECO:0000256" key="3">
    <source>
        <dbReference type="ARBA" id="ARBA00022553"/>
    </source>
</evidence>
<dbReference type="InterPro" id="IPR007229">
    <property type="entry name" value="Nic_PRibTrfase-Fam"/>
</dbReference>
<proteinExistence type="predicted"/>
<dbReference type="EMBL" id="MT631282">
    <property type="protein sequence ID" value="QNO47897.1"/>
    <property type="molecule type" value="Genomic_DNA"/>
</dbReference>
<dbReference type="InterPro" id="IPR037128">
    <property type="entry name" value="Quinolinate_PRibosylTase_N_sf"/>
</dbReference>
<dbReference type="PANTHER" id="PTHR43202">
    <property type="entry name" value="NICOTINATE-NUCLEOTIDE PYROPHOSPHORYLASE"/>
    <property type="match status" value="1"/>
</dbReference>
<reference evidence="10" key="1">
    <citation type="submission" date="2020-06" db="EMBL/GenBank/DDBJ databases">
        <title>Unique genomic features of the anaerobic methanotrophic archaea.</title>
        <authorList>
            <person name="Chadwick G.L."/>
            <person name="Skennerton C.T."/>
            <person name="Laso-Perez R."/>
            <person name="Leu A.O."/>
            <person name="Speth D.R."/>
            <person name="Yu H."/>
            <person name="Morgan-Lang C."/>
            <person name="Hatzenpichler R."/>
            <person name="Goudeau D."/>
            <person name="Malmstrom R."/>
            <person name="Brazelton W.J."/>
            <person name="Woyke T."/>
            <person name="Hallam S.J."/>
            <person name="Tyson G.W."/>
            <person name="Wegener G."/>
            <person name="Boetius A."/>
            <person name="Orphan V."/>
        </authorList>
    </citation>
    <scope>NUCLEOTIDE SEQUENCE</scope>
</reference>
<dbReference type="PANTHER" id="PTHR43202:SF1">
    <property type="entry name" value="NICOTINATE PHOSPHORIBOSYLTRANSFERASE"/>
    <property type="match status" value="1"/>
</dbReference>
<dbReference type="InterPro" id="IPR022412">
    <property type="entry name" value="Quinolinate_PRibosylTrfase_N"/>
</dbReference>
<feature type="domain" description="Quinolinate phosphoribosyl transferase C-terminal" evidence="8">
    <location>
        <begin position="122"/>
        <end position="311"/>
    </location>
</feature>
<gene>
    <name evidence="10" type="ORF">LLFONJKP_00018</name>
</gene>
<dbReference type="InterPro" id="IPR036068">
    <property type="entry name" value="Nicotinate_pribotase-like_C"/>
</dbReference>
<accession>A0A7G9YIR3</accession>
<feature type="domain" description="Quinolinate phosphoribosyl transferase N-terminal" evidence="9">
    <location>
        <begin position="19"/>
        <end position="120"/>
    </location>
</feature>
<name>A0A7G9YIR3_9EURY</name>
<dbReference type="AlphaFoldDB" id="A0A7G9YIR3"/>
<keyword evidence="10" id="KW-0328">Glycosyltransferase</keyword>
<dbReference type="InterPro" id="IPR002638">
    <property type="entry name" value="Quinolinate_PRibosylTrfase_C"/>
</dbReference>
<comment type="catalytic activity">
    <reaction evidence="7">
        <text>5-phospho-alpha-D-ribose 1-diphosphate + nicotinate + ATP + H2O = nicotinate beta-D-ribonucleotide + ADP + phosphate + diphosphate</text>
        <dbReference type="Rhea" id="RHEA:36163"/>
        <dbReference type="ChEBI" id="CHEBI:15377"/>
        <dbReference type="ChEBI" id="CHEBI:30616"/>
        <dbReference type="ChEBI" id="CHEBI:32544"/>
        <dbReference type="ChEBI" id="CHEBI:33019"/>
        <dbReference type="ChEBI" id="CHEBI:43474"/>
        <dbReference type="ChEBI" id="CHEBI:57502"/>
        <dbReference type="ChEBI" id="CHEBI:58017"/>
        <dbReference type="ChEBI" id="CHEBI:456216"/>
        <dbReference type="EC" id="6.3.4.21"/>
    </reaction>
</comment>
<comment type="pathway">
    <text evidence="1">Cofactor biosynthesis; NAD(+) biosynthesis; nicotinate D-ribonucleotide from nicotinate: step 1/1.</text>
</comment>
<evidence type="ECO:0000256" key="7">
    <source>
        <dbReference type="ARBA" id="ARBA00048668"/>
    </source>
</evidence>
<keyword evidence="5" id="KW-0662">Pyridine nucleotide biosynthesis</keyword>
<dbReference type="NCBIfam" id="NF006415">
    <property type="entry name" value="PRK08662.1"/>
    <property type="match status" value="1"/>
</dbReference>
<evidence type="ECO:0000313" key="10">
    <source>
        <dbReference type="EMBL" id="QNO47897.1"/>
    </source>
</evidence>
<sequence length="396" mass="44139">MRKFHISSDEEIRNGETTDIYFVRTEEILHRHGLDKRRAIAEFTVGTLPKEWKWGVFCGLEEVLTLFEGDRIDLYAMPEGTVFPARDIAGVRVPVMVIDGCYGDYCIYETPALGLICQASGIASTASRIRKAAGDKLLVSFGIRRMHPSLSPMIDRASYIGGCNDVSSLSGARMIDRKPLGTMPHSLIIVFESQIDAWKAFDETISEDVPRIALIDTYSDEKTESLMAVETLGKSLNGVRLDTPDSRRGNFADIVREVRWELNLRGYEDVRIIVSGGINEMSIPDLIESGVDGFGVGTSISSASTIDFAMDIVELDGKPCAKRGKFGGRKEVWRCERCSSMLVLPYARDGGSCPVCGGKIRRLLKQYIKNGRIIEDPQSPDEIREYVLRQLEHLDL</sequence>
<dbReference type="SUPFAM" id="SSF51690">
    <property type="entry name" value="Nicotinate/Quinolinate PRTase C-terminal domain-like"/>
    <property type="match status" value="1"/>
</dbReference>
<dbReference type="CDD" id="cd01571">
    <property type="entry name" value="NAPRTase_B"/>
    <property type="match status" value="1"/>
</dbReference>
<dbReference type="EC" id="6.3.4.21" evidence="2"/>
<evidence type="ECO:0000256" key="5">
    <source>
        <dbReference type="ARBA" id="ARBA00022642"/>
    </source>
</evidence>
<dbReference type="PIRSF" id="PIRSF000484">
    <property type="entry name" value="NAPRT"/>
    <property type="match status" value="1"/>
</dbReference>